<keyword evidence="3" id="KW-1185">Reference proteome</keyword>
<organism evidence="2 3">
    <name type="scientific">Daucus carota subsp. sativus</name>
    <name type="common">Carrot</name>
    <dbReference type="NCBI Taxonomy" id="79200"/>
    <lineage>
        <taxon>Eukaryota</taxon>
        <taxon>Viridiplantae</taxon>
        <taxon>Streptophyta</taxon>
        <taxon>Embryophyta</taxon>
        <taxon>Tracheophyta</taxon>
        <taxon>Spermatophyta</taxon>
        <taxon>Magnoliopsida</taxon>
        <taxon>eudicotyledons</taxon>
        <taxon>Gunneridae</taxon>
        <taxon>Pentapetalae</taxon>
        <taxon>asterids</taxon>
        <taxon>campanulids</taxon>
        <taxon>Apiales</taxon>
        <taxon>Apiaceae</taxon>
        <taxon>Apioideae</taxon>
        <taxon>Scandiceae</taxon>
        <taxon>Daucinae</taxon>
        <taxon>Daucus</taxon>
        <taxon>Daucus sect. Daucus</taxon>
    </lineage>
</organism>
<protein>
    <recommendedName>
        <fullName evidence="4">Serine carboxypeptidase-like 18</fullName>
    </recommendedName>
</protein>
<comment type="similarity">
    <text evidence="1">Belongs to the peptidase S10 family.</text>
</comment>
<gene>
    <name evidence="2" type="ORF">DCAR_0626407</name>
</gene>
<evidence type="ECO:0008006" key="4">
    <source>
        <dbReference type="Google" id="ProtNLM"/>
    </source>
</evidence>
<dbReference type="AlphaFoldDB" id="A0AAF0XF70"/>
<dbReference type="GO" id="GO:0019748">
    <property type="term" value="P:secondary metabolic process"/>
    <property type="evidence" value="ECO:0007669"/>
    <property type="project" value="TreeGrafter"/>
</dbReference>
<reference evidence="2" key="2">
    <citation type="submission" date="2022-03" db="EMBL/GenBank/DDBJ databases">
        <title>Draft title - Genomic analysis of global carrot germplasm unveils the trajectory of domestication and the origin of high carotenoid orange carrot.</title>
        <authorList>
            <person name="Iorizzo M."/>
            <person name="Ellison S."/>
            <person name="Senalik D."/>
            <person name="Macko-Podgorni A."/>
            <person name="Grzebelus D."/>
            <person name="Bostan H."/>
            <person name="Rolling W."/>
            <person name="Curaba J."/>
            <person name="Simon P."/>
        </authorList>
    </citation>
    <scope>NUCLEOTIDE SEQUENCE</scope>
    <source>
        <tissue evidence="2">Leaf</tissue>
    </source>
</reference>
<dbReference type="InterPro" id="IPR001563">
    <property type="entry name" value="Peptidase_S10"/>
</dbReference>
<dbReference type="PANTHER" id="PTHR11802:SF29">
    <property type="entry name" value="SERINE CARBOXYPEPTIDASE-LIKE 19"/>
    <property type="match status" value="1"/>
</dbReference>
<dbReference type="GO" id="GO:0006508">
    <property type="term" value="P:proteolysis"/>
    <property type="evidence" value="ECO:0007669"/>
    <property type="project" value="InterPro"/>
</dbReference>
<evidence type="ECO:0000313" key="3">
    <source>
        <dbReference type="Proteomes" id="UP000077755"/>
    </source>
</evidence>
<dbReference type="GO" id="GO:0004185">
    <property type="term" value="F:serine-type carboxypeptidase activity"/>
    <property type="evidence" value="ECO:0007669"/>
    <property type="project" value="InterPro"/>
</dbReference>
<dbReference type="Pfam" id="PF00450">
    <property type="entry name" value="Peptidase_S10"/>
    <property type="match status" value="1"/>
</dbReference>
<dbReference type="InterPro" id="IPR029058">
    <property type="entry name" value="AB_hydrolase_fold"/>
</dbReference>
<dbReference type="EMBL" id="CP093348">
    <property type="protein sequence ID" value="WOH06978.1"/>
    <property type="molecule type" value="Genomic_DNA"/>
</dbReference>
<dbReference type="PRINTS" id="PR00724">
    <property type="entry name" value="CRBOXYPTASEC"/>
</dbReference>
<dbReference type="FunFam" id="3.40.50.1820:FF:000072">
    <property type="entry name" value="Serine carboxypeptidase-like 19"/>
    <property type="match status" value="1"/>
</dbReference>
<name>A0AAF0XF70_DAUCS</name>
<accession>A0AAF0XF70</accession>
<sequence length="471" mass="52967">MTHASVHQFYYLLLVTGIILNVSSQVKVVVADTHSPAIKFLPGFPGPLPFRLETGYVGVDKSEDVQLFYYFVESQRKPKEDPVILWMTGGPGCSSFSGLAMGIGPIYFKEVPYDGTLPTLLLNPDAWTKTASMIFLDYPVGTGFSYGRTSIASRTDDNQAAAQAVQFVRKWLVSHPEFLSNPFYVGGDSYAGIFVPIITQMMSNGNEAGLKPSINLKGYIAGNPKTFPAENNFSIPFSHGKGLISDELYESLIRSCGFDLKPDPDSTECTEAFEAYNQCIDGINSFDILDINCPIDLPLRRLLSNENRVFSDRFGETSLSAQSISDCLADAHELFDYWFNDEKVRNALHTRKKTIETWTRCGDVEYDGQIKDVRPYHANLSTKGYRSLIYSGDNDWLVPFQSTQAWIRGLNYSIFDDWRRWIVEDQIAGYTRTYSNKMTFATVKGGSHTAPDNRPAECYAMFERWVSEKPL</sequence>
<proteinExistence type="inferred from homology"/>
<dbReference type="Gene3D" id="3.40.50.1820">
    <property type="entry name" value="alpha/beta hydrolase"/>
    <property type="match status" value="1"/>
</dbReference>
<evidence type="ECO:0000313" key="2">
    <source>
        <dbReference type="EMBL" id="WOH06978.1"/>
    </source>
</evidence>
<reference evidence="2" key="1">
    <citation type="journal article" date="2016" name="Nat. Genet.">
        <title>A high-quality carrot genome assembly provides new insights into carotenoid accumulation and asterid genome evolution.</title>
        <authorList>
            <person name="Iorizzo M."/>
            <person name="Ellison S."/>
            <person name="Senalik D."/>
            <person name="Zeng P."/>
            <person name="Satapoomin P."/>
            <person name="Huang J."/>
            <person name="Bowman M."/>
            <person name="Iovene M."/>
            <person name="Sanseverino W."/>
            <person name="Cavagnaro P."/>
            <person name="Yildiz M."/>
            <person name="Macko-Podgorni A."/>
            <person name="Moranska E."/>
            <person name="Grzebelus E."/>
            <person name="Grzebelus D."/>
            <person name="Ashrafi H."/>
            <person name="Zheng Z."/>
            <person name="Cheng S."/>
            <person name="Spooner D."/>
            <person name="Van Deynze A."/>
            <person name="Simon P."/>
        </authorList>
    </citation>
    <scope>NUCLEOTIDE SEQUENCE</scope>
    <source>
        <tissue evidence="2">Leaf</tissue>
    </source>
</reference>
<dbReference type="PANTHER" id="PTHR11802">
    <property type="entry name" value="SERINE PROTEASE FAMILY S10 SERINE CARBOXYPEPTIDASE"/>
    <property type="match status" value="1"/>
</dbReference>
<dbReference type="Proteomes" id="UP000077755">
    <property type="component" value="Chromosome 6"/>
</dbReference>
<dbReference type="SUPFAM" id="SSF53474">
    <property type="entry name" value="alpha/beta-Hydrolases"/>
    <property type="match status" value="1"/>
</dbReference>
<dbReference type="GO" id="GO:0016747">
    <property type="term" value="F:acyltransferase activity, transferring groups other than amino-acyl groups"/>
    <property type="evidence" value="ECO:0007669"/>
    <property type="project" value="TreeGrafter"/>
</dbReference>
<evidence type="ECO:0000256" key="1">
    <source>
        <dbReference type="ARBA" id="ARBA00009431"/>
    </source>
</evidence>